<evidence type="ECO:0008006" key="3">
    <source>
        <dbReference type="Google" id="ProtNLM"/>
    </source>
</evidence>
<reference evidence="1" key="1">
    <citation type="submission" date="2021-01" db="EMBL/GenBank/DDBJ databases">
        <authorList>
            <person name="Kaushik A."/>
        </authorList>
    </citation>
    <scope>NUCLEOTIDE SEQUENCE</scope>
    <source>
        <strain evidence="1">AG2-2IIIB</strain>
    </source>
</reference>
<gene>
    <name evidence="1" type="ORF">RDB_LOCUS87203</name>
</gene>
<dbReference type="EMBL" id="CAJMWT010002704">
    <property type="protein sequence ID" value="CAE6451217.1"/>
    <property type="molecule type" value="Genomic_DNA"/>
</dbReference>
<organism evidence="1 2">
    <name type="scientific">Rhizoctonia solani</name>
    <dbReference type="NCBI Taxonomy" id="456999"/>
    <lineage>
        <taxon>Eukaryota</taxon>
        <taxon>Fungi</taxon>
        <taxon>Dikarya</taxon>
        <taxon>Basidiomycota</taxon>
        <taxon>Agaricomycotina</taxon>
        <taxon>Agaricomycetes</taxon>
        <taxon>Cantharellales</taxon>
        <taxon>Ceratobasidiaceae</taxon>
        <taxon>Rhizoctonia</taxon>
    </lineage>
</organism>
<evidence type="ECO:0000313" key="2">
    <source>
        <dbReference type="Proteomes" id="UP000663843"/>
    </source>
</evidence>
<name>A0A8H3BAJ6_9AGAM</name>
<dbReference type="AlphaFoldDB" id="A0A8H3BAJ6"/>
<comment type="caution">
    <text evidence="1">The sequence shown here is derived from an EMBL/GenBank/DDBJ whole genome shotgun (WGS) entry which is preliminary data.</text>
</comment>
<proteinExistence type="predicted"/>
<accession>A0A8H3BAJ6</accession>
<protein>
    <recommendedName>
        <fullName evidence="3">F-box domain-containing protein</fullName>
    </recommendedName>
</protein>
<dbReference type="Proteomes" id="UP000663843">
    <property type="component" value="Unassembled WGS sequence"/>
</dbReference>
<evidence type="ECO:0000313" key="1">
    <source>
        <dbReference type="EMBL" id="CAE6451217.1"/>
    </source>
</evidence>
<sequence length="495" mass="55792">MTDSTVSMPASREIQPLGQAWTDGCPISCLPDEILAEIFVRRVYRRCKGYTPSLMLRRIGAIYRRVYTLISVCVTWRRIGLGCPNLWLVVPIVNSSPLSLVPSNKLILQRAGSRNLHLAISVNNPPFKELENLGGHWHRFSVIDLWSDSITCGEISKVLETILEHSPPGSISKLSLRYQDLNFISHLNVDSSPDLSIAKFDGLLSSFRTSGIPPINWKHITFSHRLVQLRIDQIIASSNSELRGFFTALSSACELKELKLIAIIFNPDLLDTDTPLEVVSLPKLEFLYVERGYFDVVDFILSHITHGTHHITLNLDPDTAQRYPCSGDYADFESFYAFLRSVPVDKLILNGHGVSPWGVGTSLQRTLKSAPSLKTLVLNHYLLDSKLLAGLQRPISSEICMDRDTFPHLTRLEFQAGYAISLVKLKPDFKAVFESHRIQTLIIGGRFVFARDNGKLLAYDEKDLEWINDHVSHVKLAGSPSWAPESYDAWQLWDI</sequence>